<keyword evidence="3" id="KW-0233">DNA recombination</keyword>
<dbReference type="GO" id="GO:0003677">
    <property type="term" value="F:DNA binding"/>
    <property type="evidence" value="ECO:0007669"/>
    <property type="project" value="UniProtKB-KW"/>
</dbReference>
<dbReference type="OrthoDB" id="4326943at2"/>
<dbReference type="InterPro" id="IPR011010">
    <property type="entry name" value="DNA_brk_join_enz"/>
</dbReference>
<evidence type="ECO:0000313" key="7">
    <source>
        <dbReference type="Proteomes" id="UP000001937"/>
    </source>
</evidence>
<sequence length="429" mass="47055">MGPDPTQPGGPDQAAAAEGPGRAAHEDPHLDERRTPDLPRRHPRRTDLRPAPHLATTGVRRGEALGLAWSAVDLDAGRISIRRTLVNVTTSDTGRVPVFSDPKTVRGTRVIALDTATVTALRDLRESKLKELALLGREPEADLVFTHWDGRAMHPERNSRAFLRRVRRLGLPVIRLHNLRHTWATLALASNVHPKVVSERLGHASITITWRSTATFCPACTPMPRKSSPGSSSALAGRPTRTRRTGPTAVATRPTRTTPMAWVMTMRNRVRLRQTARPPARGLLVRPLRSRPGRDQSVTKRAQTIRGGTVGEHLTCENAAVQRVHLLGRYSNTPEVLTDLQTVWAVVAETPGQGETQELPGLTGSGQVPRRHAIVDRLPASDIETLISLYLAGSTARALAARYSISLTAVKTLLRKRGIRRNRRSAEPS</sequence>
<dbReference type="HOGENOM" id="CLU_638977_0_0_11"/>
<feature type="domain" description="Tyr recombinase" evidence="5">
    <location>
        <begin position="25"/>
        <end position="229"/>
    </location>
</feature>
<dbReference type="GO" id="GO:0006310">
    <property type="term" value="P:DNA recombination"/>
    <property type="evidence" value="ECO:0007669"/>
    <property type="project" value="UniProtKB-KW"/>
</dbReference>
<comment type="similarity">
    <text evidence="1">Belongs to the 'phage' integrase family.</text>
</comment>
<name>Q2JEN0_FRACC</name>
<dbReference type="Gene3D" id="1.10.443.10">
    <property type="entry name" value="Intergrase catalytic core"/>
    <property type="match status" value="1"/>
</dbReference>
<feature type="region of interest" description="Disordered" evidence="4">
    <location>
        <begin position="221"/>
        <end position="252"/>
    </location>
</feature>
<dbReference type="EMBL" id="CP000249">
    <property type="protein sequence ID" value="ABD10262.1"/>
    <property type="molecule type" value="Genomic_DNA"/>
</dbReference>
<evidence type="ECO:0000256" key="2">
    <source>
        <dbReference type="ARBA" id="ARBA00023125"/>
    </source>
</evidence>
<dbReference type="eggNOG" id="COG0582">
    <property type="taxonomic scope" value="Bacteria"/>
</dbReference>
<keyword evidence="2" id="KW-0238">DNA-binding</keyword>
<evidence type="ECO:0000313" key="6">
    <source>
        <dbReference type="EMBL" id="ABD10262.1"/>
    </source>
</evidence>
<dbReference type="KEGG" id="fra:Francci3_0878"/>
<dbReference type="Proteomes" id="UP000001937">
    <property type="component" value="Chromosome"/>
</dbReference>
<dbReference type="Pfam" id="PF00589">
    <property type="entry name" value="Phage_integrase"/>
    <property type="match status" value="1"/>
</dbReference>
<organism evidence="6 7">
    <name type="scientific">Frankia casuarinae (strain DSM 45818 / CECT 9043 / HFP020203 / CcI3)</name>
    <dbReference type="NCBI Taxonomy" id="106370"/>
    <lineage>
        <taxon>Bacteria</taxon>
        <taxon>Bacillati</taxon>
        <taxon>Actinomycetota</taxon>
        <taxon>Actinomycetes</taxon>
        <taxon>Frankiales</taxon>
        <taxon>Frankiaceae</taxon>
        <taxon>Frankia</taxon>
    </lineage>
</organism>
<protein>
    <submittedName>
        <fullName evidence="6">Phage integrase</fullName>
    </submittedName>
</protein>
<evidence type="ECO:0000259" key="5">
    <source>
        <dbReference type="PROSITE" id="PS51898"/>
    </source>
</evidence>
<feature type="compositionally biased region" description="Basic and acidic residues" evidence="4">
    <location>
        <begin position="23"/>
        <end position="50"/>
    </location>
</feature>
<evidence type="ECO:0000256" key="1">
    <source>
        <dbReference type="ARBA" id="ARBA00008857"/>
    </source>
</evidence>
<feature type="compositionally biased region" description="Low complexity" evidence="4">
    <location>
        <begin position="9"/>
        <end position="22"/>
    </location>
</feature>
<feature type="region of interest" description="Disordered" evidence="4">
    <location>
        <begin position="1"/>
        <end position="57"/>
    </location>
</feature>
<dbReference type="SUPFAM" id="SSF56349">
    <property type="entry name" value="DNA breaking-rejoining enzymes"/>
    <property type="match status" value="1"/>
</dbReference>
<dbReference type="PANTHER" id="PTHR30349:SF41">
    <property type="entry name" value="INTEGRASE_RECOMBINASE PROTEIN MJ0367-RELATED"/>
    <property type="match status" value="1"/>
</dbReference>
<proteinExistence type="inferred from homology"/>
<dbReference type="GO" id="GO:0015074">
    <property type="term" value="P:DNA integration"/>
    <property type="evidence" value="ECO:0007669"/>
    <property type="project" value="InterPro"/>
</dbReference>
<evidence type="ECO:0000256" key="3">
    <source>
        <dbReference type="ARBA" id="ARBA00023172"/>
    </source>
</evidence>
<dbReference type="InterPro" id="IPR002104">
    <property type="entry name" value="Integrase_catalytic"/>
</dbReference>
<accession>Q2JEN0</accession>
<gene>
    <name evidence="6" type="ordered locus">Francci3_0878</name>
</gene>
<reference evidence="6 7" key="1">
    <citation type="journal article" date="2007" name="Genome Res.">
        <title>Genome characteristics of facultatively symbiotic Frankia sp. strains reflect host range and host plant biogeography.</title>
        <authorList>
            <person name="Normand P."/>
            <person name="Lapierre P."/>
            <person name="Tisa L.S."/>
            <person name="Gogarten J.P."/>
            <person name="Alloisio N."/>
            <person name="Bagnarol E."/>
            <person name="Bassi C.A."/>
            <person name="Berry A.M."/>
            <person name="Bickhart D.M."/>
            <person name="Choisne N."/>
            <person name="Couloux A."/>
            <person name="Cournoyer B."/>
            <person name="Cruveiller S."/>
            <person name="Daubin V."/>
            <person name="Demange N."/>
            <person name="Francino M.P."/>
            <person name="Goltsman E."/>
            <person name="Huang Y."/>
            <person name="Kopp O.R."/>
            <person name="Labarre L."/>
            <person name="Lapidus A."/>
            <person name="Lavire C."/>
            <person name="Marechal J."/>
            <person name="Martinez M."/>
            <person name="Mastronunzio J.E."/>
            <person name="Mullin B.C."/>
            <person name="Niemann J."/>
            <person name="Pujic P."/>
            <person name="Rawnsley T."/>
            <person name="Rouy Z."/>
            <person name="Schenowitz C."/>
            <person name="Sellstedt A."/>
            <person name="Tavares F."/>
            <person name="Tomkins J.P."/>
            <person name="Vallenet D."/>
            <person name="Valverde C."/>
            <person name="Wall L.G."/>
            <person name="Wang Y."/>
            <person name="Medigue C."/>
            <person name="Benson D.R."/>
        </authorList>
    </citation>
    <scope>NUCLEOTIDE SEQUENCE [LARGE SCALE GENOMIC DNA]</scope>
    <source>
        <strain evidence="7">DSM 45818 / CECT 9043 / CcI3</strain>
    </source>
</reference>
<dbReference type="InterPro" id="IPR050090">
    <property type="entry name" value="Tyrosine_recombinase_XerCD"/>
</dbReference>
<dbReference type="AlphaFoldDB" id="Q2JEN0"/>
<dbReference type="STRING" id="106370.Francci3_0878"/>
<evidence type="ECO:0000256" key="4">
    <source>
        <dbReference type="SAM" id="MobiDB-lite"/>
    </source>
</evidence>
<dbReference type="CDD" id="cd01189">
    <property type="entry name" value="INT_ICEBs1_C_like"/>
    <property type="match status" value="1"/>
</dbReference>
<dbReference type="InterPro" id="IPR013762">
    <property type="entry name" value="Integrase-like_cat_sf"/>
</dbReference>
<dbReference type="PROSITE" id="PS51898">
    <property type="entry name" value="TYR_RECOMBINASE"/>
    <property type="match status" value="1"/>
</dbReference>
<keyword evidence="7" id="KW-1185">Reference proteome</keyword>
<dbReference type="PANTHER" id="PTHR30349">
    <property type="entry name" value="PHAGE INTEGRASE-RELATED"/>
    <property type="match status" value="1"/>
</dbReference>
<dbReference type="Gene3D" id="1.10.10.60">
    <property type="entry name" value="Homeodomain-like"/>
    <property type="match status" value="1"/>
</dbReference>